<reference evidence="3" key="1">
    <citation type="journal article" date="2019" name="Int. J. Syst. Evol. Microbiol.">
        <title>The Global Catalogue of Microorganisms (GCM) 10K type strain sequencing project: providing services to taxonomists for standard genome sequencing and annotation.</title>
        <authorList>
            <consortium name="The Broad Institute Genomics Platform"/>
            <consortium name="The Broad Institute Genome Sequencing Center for Infectious Disease"/>
            <person name="Wu L."/>
            <person name="Ma J."/>
        </authorList>
    </citation>
    <scope>NUCLEOTIDE SEQUENCE [LARGE SCALE GENOMIC DNA]</scope>
    <source>
        <strain evidence="3">KCTC 42195</strain>
    </source>
</reference>
<protein>
    <submittedName>
        <fullName evidence="2">Uncharacterized protein</fullName>
    </submittedName>
</protein>
<evidence type="ECO:0000313" key="2">
    <source>
        <dbReference type="EMBL" id="MFC3625177.1"/>
    </source>
</evidence>
<dbReference type="EMBL" id="JBHRYH010000008">
    <property type="protein sequence ID" value="MFC3625177.1"/>
    <property type="molecule type" value="Genomic_DNA"/>
</dbReference>
<dbReference type="Proteomes" id="UP001595636">
    <property type="component" value="Unassembled WGS sequence"/>
</dbReference>
<name>A0ABV7TP54_9NEIS</name>
<feature type="compositionally biased region" description="Basic and acidic residues" evidence="1">
    <location>
        <begin position="154"/>
        <end position="170"/>
    </location>
</feature>
<evidence type="ECO:0000313" key="3">
    <source>
        <dbReference type="Proteomes" id="UP001595636"/>
    </source>
</evidence>
<comment type="caution">
    <text evidence="2">The sequence shown here is derived from an EMBL/GenBank/DDBJ whole genome shotgun (WGS) entry which is preliminary data.</text>
</comment>
<proteinExistence type="predicted"/>
<dbReference type="RefSeq" id="WP_390276642.1">
    <property type="nucleotide sequence ID" value="NZ_JBHRYH010000008.1"/>
</dbReference>
<organism evidence="2 3">
    <name type="scientific">Vogesella amnigena</name>
    <dbReference type="NCBI Taxonomy" id="1507449"/>
    <lineage>
        <taxon>Bacteria</taxon>
        <taxon>Pseudomonadati</taxon>
        <taxon>Pseudomonadota</taxon>
        <taxon>Betaproteobacteria</taxon>
        <taxon>Neisseriales</taxon>
        <taxon>Chromobacteriaceae</taxon>
        <taxon>Vogesella</taxon>
    </lineage>
</organism>
<gene>
    <name evidence="2" type="ORF">ACFOKJ_03325</name>
</gene>
<evidence type="ECO:0000256" key="1">
    <source>
        <dbReference type="SAM" id="MobiDB-lite"/>
    </source>
</evidence>
<sequence>MEATSTTTKKQIKKNTPMYLAMHENNIAMCLASGFISPRLEQNAARDHHLTSGGLVIEAIKPTHAALVGAQGDLPYGMVVLVEIKNIEDHTLAIPVIPIKQVKRFAFQSQKALTEFSARISAYNDIPGGLVPFEVAPELFESDELYQAAPEEENQGKKIIDVPESKDGSTSRDPFQSIAVIEACAGAFAAGISTLASSQGSSLFNRLHGYGGENIQIDSPVEFSVSLATHLGLSTENDVYQPLIAALVPILASTNASDGFSATSLLRKLEAIFGSPSDTESATALQKFVKFSQDIIALRRDLPDDAFSDQEGFAVPRGALLFLLNPEPETLAAVKLRIPNLGERVYFVAAFLVGMRAGVARLPKTMKASREAFLAIPDFILSIIQKKSRPLQTISRWDKNGTQQVEVTWNGSTLVGATLPAKVSLQVLADIARSLGINMSFSAVNGALVSPLNKDHMTATLSLEEGATPTFPRVPACVATLKIDCKVQKRIALKALESINKEMLNSGIFCQLTDEVKNRKLELKTYLLEPYSSEQLKLAIETLWKHTSHLSINNNPNPTK</sequence>
<keyword evidence="3" id="KW-1185">Reference proteome</keyword>
<feature type="region of interest" description="Disordered" evidence="1">
    <location>
        <begin position="150"/>
        <end position="170"/>
    </location>
</feature>
<accession>A0ABV7TP54</accession>